<protein>
    <submittedName>
        <fullName evidence="1">Uncharacterized protein</fullName>
    </submittedName>
</protein>
<dbReference type="GeneID" id="72002492"/>
<gene>
    <name evidence="1" type="ORF">C8Q71DRAFT_72640</name>
</gene>
<reference evidence="1 2" key="1">
    <citation type="journal article" date="2021" name="Environ. Microbiol.">
        <title>Gene family expansions and transcriptome signatures uncover fungal adaptations to wood decay.</title>
        <authorList>
            <person name="Hage H."/>
            <person name="Miyauchi S."/>
            <person name="Viragh M."/>
            <person name="Drula E."/>
            <person name="Min B."/>
            <person name="Chaduli D."/>
            <person name="Navarro D."/>
            <person name="Favel A."/>
            <person name="Norest M."/>
            <person name="Lesage-Meessen L."/>
            <person name="Balint B."/>
            <person name="Merenyi Z."/>
            <person name="de Eugenio L."/>
            <person name="Morin E."/>
            <person name="Martinez A.T."/>
            <person name="Baldrian P."/>
            <person name="Stursova M."/>
            <person name="Martinez M.J."/>
            <person name="Novotny C."/>
            <person name="Magnuson J.K."/>
            <person name="Spatafora J.W."/>
            <person name="Maurice S."/>
            <person name="Pangilinan J."/>
            <person name="Andreopoulos W."/>
            <person name="LaButti K."/>
            <person name="Hundley H."/>
            <person name="Na H."/>
            <person name="Kuo A."/>
            <person name="Barry K."/>
            <person name="Lipzen A."/>
            <person name="Henrissat B."/>
            <person name="Riley R."/>
            <person name="Ahrendt S."/>
            <person name="Nagy L.G."/>
            <person name="Grigoriev I.V."/>
            <person name="Martin F."/>
            <person name="Rosso M.N."/>
        </authorList>
    </citation>
    <scope>NUCLEOTIDE SEQUENCE [LARGE SCALE GENOMIC DNA]</scope>
    <source>
        <strain evidence="1 2">CIRM-BRFM 1785</strain>
    </source>
</reference>
<comment type="caution">
    <text evidence="1">The sequence shown here is derived from an EMBL/GenBank/DDBJ whole genome shotgun (WGS) entry which is preliminary data.</text>
</comment>
<evidence type="ECO:0000313" key="1">
    <source>
        <dbReference type="EMBL" id="KAH9836238.1"/>
    </source>
</evidence>
<name>A0ABQ8KF29_9APHY</name>
<dbReference type="Proteomes" id="UP000814176">
    <property type="component" value="Unassembled WGS sequence"/>
</dbReference>
<accession>A0ABQ8KF29</accession>
<keyword evidence="2" id="KW-1185">Reference proteome</keyword>
<evidence type="ECO:0000313" key="2">
    <source>
        <dbReference type="Proteomes" id="UP000814176"/>
    </source>
</evidence>
<dbReference type="EMBL" id="JADCUA010000011">
    <property type="protein sequence ID" value="KAH9836238.1"/>
    <property type="molecule type" value="Genomic_DNA"/>
</dbReference>
<proteinExistence type="predicted"/>
<organism evidence="1 2">
    <name type="scientific">Rhodofomes roseus</name>
    <dbReference type="NCBI Taxonomy" id="34475"/>
    <lineage>
        <taxon>Eukaryota</taxon>
        <taxon>Fungi</taxon>
        <taxon>Dikarya</taxon>
        <taxon>Basidiomycota</taxon>
        <taxon>Agaricomycotina</taxon>
        <taxon>Agaricomycetes</taxon>
        <taxon>Polyporales</taxon>
        <taxon>Rhodofomes</taxon>
    </lineage>
</organism>
<dbReference type="RefSeq" id="XP_047778523.1">
    <property type="nucleotide sequence ID" value="XM_047921760.1"/>
</dbReference>
<sequence length="169" mass="18552">MFSHAPVTLVRQGLLVCHLRVHRAPPFQHEGWPYDCLLTVILCLGGTDAWWGLSDSLPVIRPPSWFHYFCSCSSLNISDRPFLYRSTSFSDTVAGDPGNVNTGHEGRVWAGYRLRGLSLSVPPILSTAVVGCGWLTCDSCTKLVARLHSTTNAYSDDLKPTSSLCSSTH</sequence>